<comment type="caution">
    <text evidence="4">The sequence shown here is derived from an EMBL/GenBank/DDBJ whole genome shotgun (WGS) entry which is preliminary data.</text>
</comment>
<name>A0A921JWP2_9ACTN</name>
<feature type="chain" id="PRO_5038700931" evidence="2">
    <location>
        <begin position="30"/>
        <end position="182"/>
    </location>
</feature>
<dbReference type="RefSeq" id="WP_303910087.1">
    <property type="nucleotide sequence ID" value="NZ_DYXM01000006.1"/>
</dbReference>
<protein>
    <submittedName>
        <fullName evidence="4">DUF732 domain-containing protein</fullName>
    </submittedName>
</protein>
<feature type="compositionally biased region" description="Low complexity" evidence="1">
    <location>
        <begin position="43"/>
        <end position="61"/>
    </location>
</feature>
<evidence type="ECO:0000256" key="1">
    <source>
        <dbReference type="SAM" id="MobiDB-lite"/>
    </source>
</evidence>
<evidence type="ECO:0000256" key="2">
    <source>
        <dbReference type="SAM" id="SignalP"/>
    </source>
</evidence>
<dbReference type="InterPro" id="IPR007969">
    <property type="entry name" value="DUF732"/>
</dbReference>
<reference evidence="4" key="1">
    <citation type="journal article" date="2021" name="PeerJ">
        <title>Extensive microbial diversity within the chicken gut microbiome revealed by metagenomics and culture.</title>
        <authorList>
            <person name="Gilroy R."/>
            <person name="Ravi A."/>
            <person name="Getino M."/>
            <person name="Pursley I."/>
            <person name="Horton D.L."/>
            <person name="Alikhan N.F."/>
            <person name="Baker D."/>
            <person name="Gharbi K."/>
            <person name="Hall N."/>
            <person name="Watson M."/>
            <person name="Adriaenssens E.M."/>
            <person name="Foster-Nyarko E."/>
            <person name="Jarju S."/>
            <person name="Secka A."/>
            <person name="Antonio M."/>
            <person name="Oren A."/>
            <person name="Chaudhuri R.R."/>
            <person name="La Ragione R."/>
            <person name="Hildebrand F."/>
            <person name="Pallen M.J."/>
        </authorList>
    </citation>
    <scope>NUCLEOTIDE SEQUENCE</scope>
    <source>
        <strain evidence="4">ChiGjej1B1-18357</strain>
    </source>
</reference>
<dbReference type="AlphaFoldDB" id="A0A921JWP2"/>
<dbReference type="Proteomes" id="UP000776650">
    <property type="component" value="Unassembled WGS sequence"/>
</dbReference>
<feature type="compositionally biased region" description="Pro residues" evidence="1">
    <location>
        <begin position="62"/>
        <end position="101"/>
    </location>
</feature>
<feature type="signal peptide" evidence="2">
    <location>
        <begin position="1"/>
        <end position="29"/>
    </location>
</feature>
<organism evidence="4 5">
    <name type="scientific">Dietzia timorensis</name>
    <dbReference type="NCBI Taxonomy" id="499555"/>
    <lineage>
        <taxon>Bacteria</taxon>
        <taxon>Bacillati</taxon>
        <taxon>Actinomycetota</taxon>
        <taxon>Actinomycetes</taxon>
        <taxon>Mycobacteriales</taxon>
        <taxon>Dietziaceae</taxon>
        <taxon>Dietzia</taxon>
    </lineage>
</organism>
<keyword evidence="2" id="KW-0732">Signal</keyword>
<dbReference type="EMBL" id="DYXM01000006">
    <property type="protein sequence ID" value="HJE89420.1"/>
    <property type="molecule type" value="Genomic_DNA"/>
</dbReference>
<dbReference type="PROSITE" id="PS51257">
    <property type="entry name" value="PROKAR_LIPOPROTEIN"/>
    <property type="match status" value="1"/>
</dbReference>
<evidence type="ECO:0000313" key="5">
    <source>
        <dbReference type="Proteomes" id="UP000776650"/>
    </source>
</evidence>
<gene>
    <name evidence="4" type="ORF">K8V11_00220</name>
</gene>
<dbReference type="Pfam" id="PF05305">
    <property type="entry name" value="DUF732"/>
    <property type="match status" value="1"/>
</dbReference>
<evidence type="ECO:0000313" key="4">
    <source>
        <dbReference type="EMBL" id="HJE89420.1"/>
    </source>
</evidence>
<evidence type="ECO:0000259" key="3">
    <source>
        <dbReference type="Pfam" id="PF05305"/>
    </source>
</evidence>
<proteinExistence type="predicted"/>
<feature type="region of interest" description="Disordered" evidence="1">
    <location>
        <begin position="41"/>
        <end position="107"/>
    </location>
</feature>
<feature type="domain" description="DUF732" evidence="3">
    <location>
        <begin position="107"/>
        <end position="173"/>
    </location>
</feature>
<sequence>MRSTTKMTFPVRRGVAALGLAGTAALTFAGCSQLQVADDFENPASSSTTEQTTTSATSSQPAPAPAPREGEAPPPEGEVPPPEGEVPPPPEGEVPPPPPPVGDQQRDNFIALTQQFGAAMPEGVDPVQVITEACGQLDQNAPVGDVINGVAERGQYDPEKAAFFLASGVPVYCDGNVAKLTG</sequence>
<reference evidence="4" key="2">
    <citation type="submission" date="2021-09" db="EMBL/GenBank/DDBJ databases">
        <authorList>
            <person name="Gilroy R."/>
        </authorList>
    </citation>
    <scope>NUCLEOTIDE SEQUENCE</scope>
    <source>
        <strain evidence="4">ChiGjej1B1-18357</strain>
    </source>
</reference>
<accession>A0A921JWP2</accession>